<accession>A0AA37SNI9</accession>
<evidence type="ECO:0000313" key="7">
    <source>
        <dbReference type="Proteomes" id="UP001156666"/>
    </source>
</evidence>
<dbReference type="GO" id="GO:0140664">
    <property type="term" value="F:ATP-dependent DNA damage sensor activity"/>
    <property type="evidence" value="ECO:0007669"/>
    <property type="project" value="InterPro"/>
</dbReference>
<dbReference type="SMART" id="SM00534">
    <property type="entry name" value="MUTSac"/>
    <property type="match status" value="1"/>
</dbReference>
<evidence type="ECO:0000313" key="6">
    <source>
        <dbReference type="EMBL" id="GLR17102.1"/>
    </source>
</evidence>
<sequence>MYFLAQLNVYAVIIGLVIAIIFFVQAVIRQQKYDKLVRKSEHLIWINENEISTIETFDNGYYDGEKFEQPHHLYTDDLDIFGANSMYSLINRAKTFNGIHYLSQLFLTLPTKKEIADRQSAILELEQKLDWRQDFANTLFEFVNGEKRDFAKEIDAELQLELNFVQGKVLNLYRKALPIIWLAVATLYFINIDIANIFASVFFMFNLVLTFRKVKETTHVQGRLSNASIMLRSYGDALDTIFSEQWTSPLLKTQVEKFKVSAEKDSSTKVLKQLQQIIEQLDYRLNFIPAIILNGMFLWDFRVLYKLVGWKEEHAGKLNELFEFVGEMEAFSGLANWSYNHPHYTMPTIEEEYFSLAAIDIKHPLIPSEENVGNDFSIQKGEYLNIVTGSNMSGKSTLLRTLGINMILGYTGTRVAAKSLSFPIVKLISYMRIKDILEESVSTFKAELNRIKMILDILKTDAQCFILIDEMLRGTNSRDKLIGSIGIAKRLLAEKTYSMIATHDIKLAELGLEIPEGIANYYFDIDYADGELVFDYKVKQGICENFNASFLLSQLGIDMGEE</sequence>
<comment type="caution">
    <text evidence="6">The sequence shown here is derived from an EMBL/GenBank/DDBJ whole genome shotgun (WGS) entry which is preliminary data.</text>
</comment>
<evidence type="ECO:0000256" key="2">
    <source>
        <dbReference type="ARBA" id="ARBA00022840"/>
    </source>
</evidence>
<dbReference type="Proteomes" id="UP001156666">
    <property type="component" value="Unassembled WGS sequence"/>
</dbReference>
<reference evidence="6" key="1">
    <citation type="journal article" date="2014" name="Int. J. Syst. Evol. Microbiol.">
        <title>Complete genome sequence of Corynebacterium casei LMG S-19264T (=DSM 44701T), isolated from a smear-ripened cheese.</title>
        <authorList>
            <consortium name="US DOE Joint Genome Institute (JGI-PGF)"/>
            <person name="Walter F."/>
            <person name="Albersmeier A."/>
            <person name="Kalinowski J."/>
            <person name="Ruckert C."/>
        </authorList>
    </citation>
    <scope>NUCLEOTIDE SEQUENCE</scope>
    <source>
        <strain evidence="6">NBRC 108769</strain>
    </source>
</reference>
<keyword evidence="4" id="KW-1133">Transmembrane helix</keyword>
<dbReference type="Pfam" id="PF00488">
    <property type="entry name" value="MutS_V"/>
    <property type="match status" value="1"/>
</dbReference>
<protein>
    <submittedName>
        <fullName evidence="6">DNA mismatch repair protein MutS</fullName>
    </submittedName>
</protein>
<dbReference type="InterPro" id="IPR000432">
    <property type="entry name" value="DNA_mismatch_repair_MutS_C"/>
</dbReference>
<dbReference type="EMBL" id="BSOH01000007">
    <property type="protein sequence ID" value="GLR17102.1"/>
    <property type="molecule type" value="Genomic_DNA"/>
</dbReference>
<name>A0AA37SNI9_9BACT</name>
<keyword evidence="3" id="KW-0238">DNA-binding</keyword>
<feature type="transmembrane region" description="Helical" evidence="4">
    <location>
        <begin position="179"/>
        <end position="205"/>
    </location>
</feature>
<dbReference type="AlphaFoldDB" id="A0AA37SNI9"/>
<dbReference type="PANTHER" id="PTHR11361:SF99">
    <property type="entry name" value="DNA MISMATCH REPAIR PROTEIN"/>
    <property type="match status" value="1"/>
</dbReference>
<evidence type="ECO:0000256" key="1">
    <source>
        <dbReference type="ARBA" id="ARBA00022741"/>
    </source>
</evidence>
<dbReference type="GO" id="GO:0005524">
    <property type="term" value="F:ATP binding"/>
    <property type="evidence" value="ECO:0007669"/>
    <property type="project" value="UniProtKB-KW"/>
</dbReference>
<keyword evidence="4" id="KW-0472">Membrane</keyword>
<evidence type="ECO:0000259" key="5">
    <source>
        <dbReference type="SMART" id="SM00534"/>
    </source>
</evidence>
<dbReference type="PANTHER" id="PTHR11361">
    <property type="entry name" value="DNA MISMATCH REPAIR PROTEIN MUTS FAMILY MEMBER"/>
    <property type="match status" value="1"/>
</dbReference>
<keyword evidence="1" id="KW-0547">Nucleotide-binding</keyword>
<evidence type="ECO:0000256" key="3">
    <source>
        <dbReference type="ARBA" id="ARBA00023125"/>
    </source>
</evidence>
<keyword evidence="4" id="KW-0812">Transmembrane</keyword>
<keyword evidence="2" id="KW-0067">ATP-binding</keyword>
<dbReference type="Gene3D" id="3.40.50.300">
    <property type="entry name" value="P-loop containing nucleotide triphosphate hydrolases"/>
    <property type="match status" value="1"/>
</dbReference>
<dbReference type="InterPro" id="IPR045076">
    <property type="entry name" value="MutS"/>
</dbReference>
<evidence type="ECO:0000256" key="4">
    <source>
        <dbReference type="SAM" id="Phobius"/>
    </source>
</evidence>
<organism evidence="6 7">
    <name type="scientific">Portibacter lacus</name>
    <dbReference type="NCBI Taxonomy" id="1099794"/>
    <lineage>
        <taxon>Bacteria</taxon>
        <taxon>Pseudomonadati</taxon>
        <taxon>Bacteroidota</taxon>
        <taxon>Saprospiria</taxon>
        <taxon>Saprospirales</taxon>
        <taxon>Haliscomenobacteraceae</taxon>
        <taxon>Portibacter</taxon>
    </lineage>
</organism>
<feature type="transmembrane region" description="Helical" evidence="4">
    <location>
        <begin position="6"/>
        <end position="28"/>
    </location>
</feature>
<dbReference type="GO" id="GO:0030983">
    <property type="term" value="F:mismatched DNA binding"/>
    <property type="evidence" value="ECO:0007669"/>
    <property type="project" value="InterPro"/>
</dbReference>
<proteinExistence type="predicted"/>
<feature type="domain" description="DNA mismatch repair proteins mutS family" evidence="5">
    <location>
        <begin position="382"/>
        <end position="559"/>
    </location>
</feature>
<dbReference type="GO" id="GO:0006298">
    <property type="term" value="P:mismatch repair"/>
    <property type="evidence" value="ECO:0007669"/>
    <property type="project" value="InterPro"/>
</dbReference>
<dbReference type="InterPro" id="IPR027417">
    <property type="entry name" value="P-loop_NTPase"/>
</dbReference>
<keyword evidence="7" id="KW-1185">Reference proteome</keyword>
<gene>
    <name evidence="6" type="ORF">GCM10007940_17170</name>
</gene>
<dbReference type="GO" id="GO:0005829">
    <property type="term" value="C:cytosol"/>
    <property type="evidence" value="ECO:0007669"/>
    <property type="project" value="TreeGrafter"/>
</dbReference>
<reference evidence="6" key="2">
    <citation type="submission" date="2023-01" db="EMBL/GenBank/DDBJ databases">
        <title>Draft genome sequence of Portibacter lacus strain NBRC 108769.</title>
        <authorList>
            <person name="Sun Q."/>
            <person name="Mori K."/>
        </authorList>
    </citation>
    <scope>NUCLEOTIDE SEQUENCE</scope>
    <source>
        <strain evidence="6">NBRC 108769</strain>
    </source>
</reference>
<dbReference type="SUPFAM" id="SSF52540">
    <property type="entry name" value="P-loop containing nucleoside triphosphate hydrolases"/>
    <property type="match status" value="1"/>
</dbReference>